<dbReference type="RefSeq" id="WP_166257212.1">
    <property type="nucleotide sequence ID" value="NZ_JAAMOW010000006.1"/>
</dbReference>
<dbReference type="EMBL" id="JAAMOW010000006">
    <property type="protein sequence ID" value="NGY05525.1"/>
    <property type="molecule type" value="Genomic_DNA"/>
</dbReference>
<comment type="caution">
    <text evidence="3">The sequence shown here is derived from an EMBL/GenBank/DDBJ whole genome shotgun (WGS) entry which is preliminary data.</text>
</comment>
<keyword evidence="1" id="KW-1133">Transmembrane helix</keyword>
<dbReference type="InterPro" id="IPR036873">
    <property type="entry name" value="Rhodanese-like_dom_sf"/>
</dbReference>
<dbReference type="PANTHER" id="PTHR43031:SF18">
    <property type="entry name" value="RHODANESE-RELATED SULFURTRANSFERASES"/>
    <property type="match status" value="1"/>
</dbReference>
<keyword evidence="4" id="KW-1185">Reference proteome</keyword>
<gene>
    <name evidence="3" type="ORF">G7Y85_12195</name>
</gene>
<keyword evidence="1" id="KW-0472">Membrane</keyword>
<feature type="transmembrane region" description="Helical" evidence="1">
    <location>
        <begin position="12"/>
        <end position="30"/>
    </location>
</feature>
<dbReference type="InterPro" id="IPR050229">
    <property type="entry name" value="GlpE_sulfurtransferase"/>
</dbReference>
<reference evidence="3 4" key="1">
    <citation type="journal article" date="2014" name="Int. J. Syst. Evol. Microbiol.">
        <title>Solimonas terrae sp. nov., isolated from soil.</title>
        <authorList>
            <person name="Kim S.J."/>
            <person name="Moon J.Y."/>
            <person name="Weon H.Y."/>
            <person name="Ahn J.H."/>
            <person name="Chen W.M."/>
            <person name="Kwon S.W."/>
        </authorList>
    </citation>
    <scope>NUCLEOTIDE SEQUENCE [LARGE SCALE GENOMIC DNA]</scope>
    <source>
        <strain evidence="3 4">KIS83-12</strain>
    </source>
</reference>
<evidence type="ECO:0000256" key="1">
    <source>
        <dbReference type="SAM" id="Phobius"/>
    </source>
</evidence>
<evidence type="ECO:0000313" key="4">
    <source>
        <dbReference type="Proteomes" id="UP000472676"/>
    </source>
</evidence>
<name>A0A6M2BTH7_9GAMM</name>
<organism evidence="3 4">
    <name type="scientific">Solimonas terrae</name>
    <dbReference type="NCBI Taxonomy" id="1396819"/>
    <lineage>
        <taxon>Bacteria</taxon>
        <taxon>Pseudomonadati</taxon>
        <taxon>Pseudomonadota</taxon>
        <taxon>Gammaproteobacteria</taxon>
        <taxon>Nevskiales</taxon>
        <taxon>Nevskiaceae</taxon>
        <taxon>Solimonas</taxon>
    </lineage>
</organism>
<dbReference type="Proteomes" id="UP000472676">
    <property type="component" value="Unassembled WGS sequence"/>
</dbReference>
<dbReference type="InterPro" id="IPR001763">
    <property type="entry name" value="Rhodanese-like_dom"/>
</dbReference>
<evidence type="ECO:0000259" key="2">
    <source>
        <dbReference type="PROSITE" id="PS50206"/>
    </source>
</evidence>
<protein>
    <submittedName>
        <fullName evidence="3">Rhodanese-like domain-containing protein</fullName>
    </submittedName>
</protein>
<dbReference type="SMART" id="SM00450">
    <property type="entry name" value="RHOD"/>
    <property type="match status" value="1"/>
</dbReference>
<accession>A0A6M2BTH7</accession>
<dbReference type="SUPFAM" id="SSF52821">
    <property type="entry name" value="Rhodanese/Cell cycle control phosphatase"/>
    <property type="match status" value="1"/>
</dbReference>
<dbReference type="PROSITE" id="PS50206">
    <property type="entry name" value="RHODANESE_3"/>
    <property type="match status" value="1"/>
</dbReference>
<keyword evidence="1" id="KW-0812">Transmembrane</keyword>
<dbReference type="AlphaFoldDB" id="A0A6M2BTH7"/>
<dbReference type="Gene3D" id="3.40.250.10">
    <property type="entry name" value="Rhodanese-like domain"/>
    <property type="match status" value="1"/>
</dbReference>
<sequence length="141" mass="15337">MSQYLEFFQAHVGLFIALAVVIALFIGNELHGNLTGGKRLSAAEAVRMINDRDPLVVDIRPLPEFKRGHLLGAFHAPASKFDDYLGQISKDKSRPVIVYCALGSSSTAIVEKLRKAGVAEVYPLRGGLNAWTMADLPVTSK</sequence>
<dbReference type="CDD" id="cd00158">
    <property type="entry name" value="RHOD"/>
    <property type="match status" value="1"/>
</dbReference>
<proteinExistence type="predicted"/>
<dbReference type="Pfam" id="PF00581">
    <property type="entry name" value="Rhodanese"/>
    <property type="match status" value="1"/>
</dbReference>
<dbReference type="PANTHER" id="PTHR43031">
    <property type="entry name" value="FAD-DEPENDENT OXIDOREDUCTASE"/>
    <property type="match status" value="1"/>
</dbReference>
<feature type="domain" description="Rhodanese" evidence="2">
    <location>
        <begin position="50"/>
        <end position="140"/>
    </location>
</feature>
<evidence type="ECO:0000313" key="3">
    <source>
        <dbReference type="EMBL" id="NGY05525.1"/>
    </source>
</evidence>